<dbReference type="Proteomes" id="UP001059475">
    <property type="component" value="Chromosome"/>
</dbReference>
<protein>
    <submittedName>
        <fullName evidence="8">DsbA family protein</fullName>
    </submittedName>
</protein>
<evidence type="ECO:0000313" key="9">
    <source>
        <dbReference type="Proteomes" id="UP001059475"/>
    </source>
</evidence>
<evidence type="ECO:0000256" key="6">
    <source>
        <dbReference type="ARBA" id="ARBA00023284"/>
    </source>
</evidence>
<keyword evidence="5" id="KW-1015">Disulfide bond</keyword>
<dbReference type="EMBL" id="CP101114">
    <property type="protein sequence ID" value="UTO27745.1"/>
    <property type="molecule type" value="Genomic_DNA"/>
</dbReference>
<dbReference type="InterPro" id="IPR013766">
    <property type="entry name" value="Thioredoxin_domain"/>
</dbReference>
<comment type="similarity">
    <text evidence="2">Belongs to the thioredoxin family. DsbA subfamily.</text>
</comment>
<dbReference type="RefSeq" id="WP_254769659.1">
    <property type="nucleotide sequence ID" value="NZ_CP101114.1"/>
</dbReference>
<dbReference type="CDD" id="cd02972">
    <property type="entry name" value="DsbA_family"/>
    <property type="match status" value="1"/>
</dbReference>
<name>A0ABY5ETJ5_9HYPH</name>
<dbReference type="Pfam" id="PF13462">
    <property type="entry name" value="Thioredoxin_4"/>
    <property type="match status" value="1"/>
</dbReference>
<dbReference type="PANTHER" id="PTHR13887:SF14">
    <property type="entry name" value="DISULFIDE BOND FORMATION PROTEIN D"/>
    <property type="match status" value="1"/>
</dbReference>
<evidence type="ECO:0000256" key="5">
    <source>
        <dbReference type="ARBA" id="ARBA00023157"/>
    </source>
</evidence>
<keyword evidence="4" id="KW-0560">Oxidoreductase</keyword>
<evidence type="ECO:0000256" key="2">
    <source>
        <dbReference type="ARBA" id="ARBA00005791"/>
    </source>
</evidence>
<evidence type="ECO:0000256" key="1">
    <source>
        <dbReference type="ARBA" id="ARBA00003565"/>
    </source>
</evidence>
<dbReference type="PROSITE" id="PS51352">
    <property type="entry name" value="THIOREDOXIN_2"/>
    <property type="match status" value="1"/>
</dbReference>
<reference evidence="8" key="1">
    <citation type="submission" date="2022-07" db="EMBL/GenBank/DDBJ databases">
        <title>First report of Bartonella spp. in marsupials in Brazil, with a description of Bartonella harrusi sp. nov. and new proposal for taxonomic reclassification of species of the genus Bartonella.</title>
        <authorList>
            <person name="Amaral R.B."/>
        </authorList>
    </citation>
    <scope>NUCLEOTIDE SEQUENCE</scope>
    <source>
        <strain evidence="8">117A</strain>
    </source>
</reference>
<keyword evidence="6" id="KW-0676">Redox-active center</keyword>
<dbReference type="Gene3D" id="3.40.30.10">
    <property type="entry name" value="Glutaredoxin"/>
    <property type="match status" value="1"/>
</dbReference>
<dbReference type="InterPro" id="IPR036249">
    <property type="entry name" value="Thioredoxin-like_sf"/>
</dbReference>
<organism evidence="8 9">
    <name type="scientific">Bartonella harrusi</name>
    <dbReference type="NCBI Taxonomy" id="2961895"/>
    <lineage>
        <taxon>Bacteria</taxon>
        <taxon>Pseudomonadati</taxon>
        <taxon>Pseudomonadota</taxon>
        <taxon>Alphaproteobacteria</taxon>
        <taxon>Hyphomicrobiales</taxon>
        <taxon>Bartonellaceae</taxon>
        <taxon>Bartonella</taxon>
    </lineage>
</organism>
<dbReference type="PANTHER" id="PTHR13887">
    <property type="entry name" value="GLUTATHIONE S-TRANSFERASE KAPPA"/>
    <property type="match status" value="1"/>
</dbReference>
<dbReference type="SUPFAM" id="SSF52833">
    <property type="entry name" value="Thioredoxin-like"/>
    <property type="match status" value="1"/>
</dbReference>
<gene>
    <name evidence="8" type="ORF">NMK50_05690</name>
</gene>
<keyword evidence="9" id="KW-1185">Reference proteome</keyword>
<evidence type="ECO:0000256" key="3">
    <source>
        <dbReference type="ARBA" id="ARBA00022729"/>
    </source>
</evidence>
<evidence type="ECO:0000259" key="7">
    <source>
        <dbReference type="PROSITE" id="PS51352"/>
    </source>
</evidence>
<evidence type="ECO:0000313" key="8">
    <source>
        <dbReference type="EMBL" id="UTO27745.1"/>
    </source>
</evidence>
<accession>A0ABY5ETJ5</accession>
<sequence length="218" mass="24857">MIKFRSFLSFRIIFLLMTVIQISITSTAARDIKPVATVDMAELLQSGKVKDRFEGEENAPVTIIEYASLTCIHCAHFYNDVLPQIRKKYIKTGKVKLIFRDYAFDPRATAGFMLARCAPEDRYFPLIEVLFQKQQEWVWEKDALTPLKKIGLMAGFTDESFNACLKNQSLLDEVNASFERGKELGVTATPTFFINGNKYEGVMSVESFFSVIDSFLKN</sequence>
<evidence type="ECO:0000256" key="4">
    <source>
        <dbReference type="ARBA" id="ARBA00023002"/>
    </source>
</evidence>
<feature type="domain" description="Thioredoxin" evidence="7">
    <location>
        <begin position="27"/>
        <end position="217"/>
    </location>
</feature>
<proteinExistence type="inferred from homology"/>
<comment type="function">
    <text evidence="1">May be required for disulfide bond formation in some proteins.</text>
</comment>
<keyword evidence="3" id="KW-0732">Signal</keyword>
<dbReference type="InterPro" id="IPR012336">
    <property type="entry name" value="Thioredoxin-like_fold"/>
</dbReference>